<protein>
    <recommendedName>
        <fullName evidence="8">Propionate 3-nitronate monooxygenase</fullName>
    </recommendedName>
</protein>
<organism evidence="10 11">
    <name type="scientific">Novosphingobium organovorum</name>
    <dbReference type="NCBI Taxonomy" id="2930092"/>
    <lineage>
        <taxon>Bacteria</taxon>
        <taxon>Pseudomonadati</taxon>
        <taxon>Pseudomonadota</taxon>
        <taxon>Alphaproteobacteria</taxon>
        <taxon>Sphingomonadales</taxon>
        <taxon>Sphingomonadaceae</taxon>
        <taxon>Novosphingobium</taxon>
    </lineage>
</organism>
<dbReference type="RefSeq" id="WP_244023470.1">
    <property type="nucleotide sequence ID" value="NZ_JALHLF010000112.1"/>
</dbReference>
<accession>A0ABT0BHM2</accession>
<evidence type="ECO:0000313" key="10">
    <source>
        <dbReference type="EMBL" id="MCJ2184539.1"/>
    </source>
</evidence>
<evidence type="ECO:0000256" key="9">
    <source>
        <dbReference type="ARBA" id="ARBA00049401"/>
    </source>
</evidence>
<evidence type="ECO:0000256" key="7">
    <source>
        <dbReference type="ARBA" id="ARBA00023033"/>
    </source>
</evidence>
<dbReference type="InterPro" id="IPR004136">
    <property type="entry name" value="NMO"/>
</dbReference>
<dbReference type="Gene3D" id="3.20.20.70">
    <property type="entry name" value="Aldolase class I"/>
    <property type="match status" value="1"/>
</dbReference>
<keyword evidence="3" id="KW-0216">Detoxification</keyword>
<dbReference type="CDD" id="cd04730">
    <property type="entry name" value="NPD_like"/>
    <property type="match status" value="1"/>
</dbReference>
<keyword evidence="5" id="KW-0288">FMN</keyword>
<keyword evidence="7 10" id="KW-0503">Monooxygenase</keyword>
<evidence type="ECO:0000256" key="8">
    <source>
        <dbReference type="ARBA" id="ARBA00031155"/>
    </source>
</evidence>
<gene>
    <name evidence="10" type="ORF">MTR62_17850</name>
</gene>
<keyword evidence="11" id="KW-1185">Reference proteome</keyword>
<dbReference type="Proteomes" id="UP001162881">
    <property type="component" value="Unassembled WGS sequence"/>
</dbReference>
<dbReference type="GO" id="GO:0004497">
    <property type="term" value="F:monooxygenase activity"/>
    <property type="evidence" value="ECO:0007669"/>
    <property type="project" value="UniProtKB-KW"/>
</dbReference>
<comment type="similarity">
    <text evidence="2">Belongs to the nitronate monooxygenase family. NMO class I subfamily.</text>
</comment>
<keyword evidence="6" id="KW-0560">Oxidoreductase</keyword>
<name>A0ABT0BHM2_9SPHN</name>
<comment type="cofactor">
    <cofactor evidence="1">
        <name>FMN</name>
        <dbReference type="ChEBI" id="CHEBI:58210"/>
    </cofactor>
</comment>
<evidence type="ECO:0000256" key="4">
    <source>
        <dbReference type="ARBA" id="ARBA00022630"/>
    </source>
</evidence>
<dbReference type="EMBL" id="JALHLF010000112">
    <property type="protein sequence ID" value="MCJ2184539.1"/>
    <property type="molecule type" value="Genomic_DNA"/>
</dbReference>
<reference evidence="10" key="1">
    <citation type="submission" date="2022-03" db="EMBL/GenBank/DDBJ databases">
        <title>Identification of a novel bacterium isolated from mangrove sediments.</title>
        <authorList>
            <person name="Pan X."/>
        </authorList>
    </citation>
    <scope>NUCLEOTIDE SEQUENCE</scope>
    <source>
        <strain evidence="10">B1949</strain>
    </source>
</reference>
<dbReference type="PANTHER" id="PTHR42747:SF3">
    <property type="entry name" value="NITRONATE MONOOXYGENASE-RELATED"/>
    <property type="match status" value="1"/>
</dbReference>
<evidence type="ECO:0000256" key="5">
    <source>
        <dbReference type="ARBA" id="ARBA00022643"/>
    </source>
</evidence>
<dbReference type="Pfam" id="PF03060">
    <property type="entry name" value="NMO"/>
    <property type="match status" value="1"/>
</dbReference>
<evidence type="ECO:0000256" key="3">
    <source>
        <dbReference type="ARBA" id="ARBA00022575"/>
    </source>
</evidence>
<dbReference type="PANTHER" id="PTHR42747">
    <property type="entry name" value="NITRONATE MONOOXYGENASE-RELATED"/>
    <property type="match status" value="1"/>
</dbReference>
<evidence type="ECO:0000256" key="2">
    <source>
        <dbReference type="ARBA" id="ARBA00009881"/>
    </source>
</evidence>
<evidence type="ECO:0000313" key="11">
    <source>
        <dbReference type="Proteomes" id="UP001162881"/>
    </source>
</evidence>
<evidence type="ECO:0000256" key="1">
    <source>
        <dbReference type="ARBA" id="ARBA00001917"/>
    </source>
</evidence>
<dbReference type="SUPFAM" id="SSF51412">
    <property type="entry name" value="Inosine monophosphate dehydrogenase (IMPDH)"/>
    <property type="match status" value="1"/>
</dbReference>
<comment type="catalytic activity">
    <reaction evidence="9">
        <text>3 propionate 3-nitronate + 3 O2 + H2O = 3 3-oxopropanoate + 2 nitrate + nitrite + H2O2 + 3 H(+)</text>
        <dbReference type="Rhea" id="RHEA:57332"/>
        <dbReference type="ChEBI" id="CHEBI:15377"/>
        <dbReference type="ChEBI" id="CHEBI:15378"/>
        <dbReference type="ChEBI" id="CHEBI:15379"/>
        <dbReference type="ChEBI" id="CHEBI:16240"/>
        <dbReference type="ChEBI" id="CHEBI:16301"/>
        <dbReference type="ChEBI" id="CHEBI:17632"/>
        <dbReference type="ChEBI" id="CHEBI:33190"/>
        <dbReference type="ChEBI" id="CHEBI:136067"/>
    </reaction>
</comment>
<sequence length="355" mass="36618">MFDPLHDLSLALPLIQAPMAGTSTPALAAAVAEAGALGSLAVGHLAPEAAHGAIAELRGRTDRPFNLNLFVHQPPRPDPIGERAWIDALAPQFAAYAGKPPETLETIYTSLLESEAMLGVVETAAPAVVSFHFGLPSPAAVARLKRAGCRLVASVTALEEAQAAQRAGMDALVAQGWEAGGHRGIFDPDDPDAQLSTPALVRTLARWGKLPVIAAGGIMDGADIRTALNHGAVAVQMGTAFLACPETAADAAYRAAMASDAAQRTVMTRLISGRPARCLANRFTALEEVPGLPVVAAYPRAYHAGKALNAAARAQGETGFGAQWAGQGAPRARAMGAADLVRTLAAELAATGWTR</sequence>
<proteinExistence type="inferred from homology"/>
<evidence type="ECO:0000256" key="6">
    <source>
        <dbReference type="ARBA" id="ARBA00023002"/>
    </source>
</evidence>
<dbReference type="InterPro" id="IPR013785">
    <property type="entry name" value="Aldolase_TIM"/>
</dbReference>
<comment type="caution">
    <text evidence="10">The sequence shown here is derived from an EMBL/GenBank/DDBJ whole genome shotgun (WGS) entry which is preliminary data.</text>
</comment>
<keyword evidence="4" id="KW-0285">Flavoprotein</keyword>